<evidence type="ECO:0000313" key="2">
    <source>
        <dbReference type="EMBL" id="MFC5451346.1"/>
    </source>
</evidence>
<keyword evidence="3" id="KW-1185">Reference proteome</keyword>
<name>A0ABW0KEG2_9BACL</name>
<comment type="caution">
    <text evidence="2">The sequence shown here is derived from an EMBL/GenBank/DDBJ whole genome shotgun (WGS) entry which is preliminary data.</text>
</comment>
<accession>A0ABW0KEG2</accession>
<dbReference type="RefSeq" id="WP_270880208.1">
    <property type="nucleotide sequence ID" value="NZ_JAQFVF010000030.1"/>
</dbReference>
<gene>
    <name evidence="2" type="ORF">ACFPOG_24215</name>
</gene>
<reference evidence="3" key="1">
    <citation type="journal article" date="2019" name="Int. J. Syst. Evol. Microbiol.">
        <title>The Global Catalogue of Microorganisms (GCM) 10K type strain sequencing project: providing services to taxonomists for standard genome sequencing and annotation.</title>
        <authorList>
            <consortium name="The Broad Institute Genomics Platform"/>
            <consortium name="The Broad Institute Genome Sequencing Center for Infectious Disease"/>
            <person name="Wu L."/>
            <person name="Ma J."/>
        </authorList>
    </citation>
    <scope>NUCLEOTIDE SEQUENCE [LARGE SCALE GENOMIC DNA]</scope>
    <source>
        <strain evidence="3">KACC 11904</strain>
    </source>
</reference>
<dbReference type="Proteomes" id="UP001596044">
    <property type="component" value="Unassembled WGS sequence"/>
</dbReference>
<protein>
    <submittedName>
        <fullName evidence="2">Uncharacterized protein</fullName>
    </submittedName>
</protein>
<evidence type="ECO:0000313" key="3">
    <source>
        <dbReference type="Proteomes" id="UP001596044"/>
    </source>
</evidence>
<proteinExistence type="predicted"/>
<dbReference type="EMBL" id="JBHSMJ010000032">
    <property type="protein sequence ID" value="MFC5451346.1"/>
    <property type="molecule type" value="Genomic_DNA"/>
</dbReference>
<sequence length="63" mass="6470">MARAGDMGGCSPAKSDYSAQPHAKDVSNWVFPDYSVGGARNGGSAISGSVVPQKIGFVAARRE</sequence>
<organism evidence="2 3">
    <name type="scientific">Paenibacillus aestuarii</name>
    <dbReference type="NCBI Taxonomy" id="516965"/>
    <lineage>
        <taxon>Bacteria</taxon>
        <taxon>Bacillati</taxon>
        <taxon>Bacillota</taxon>
        <taxon>Bacilli</taxon>
        <taxon>Bacillales</taxon>
        <taxon>Paenibacillaceae</taxon>
        <taxon>Paenibacillus</taxon>
    </lineage>
</organism>
<feature type="region of interest" description="Disordered" evidence="1">
    <location>
        <begin position="1"/>
        <end position="22"/>
    </location>
</feature>
<evidence type="ECO:0000256" key="1">
    <source>
        <dbReference type="SAM" id="MobiDB-lite"/>
    </source>
</evidence>